<dbReference type="AlphaFoldDB" id="D4DXM5"/>
<comment type="caution">
    <text evidence="2">The sequence shown here is derived from an EMBL/GenBank/DDBJ whole genome shotgun (WGS) entry which is preliminary data.</text>
</comment>
<dbReference type="RefSeq" id="WP_004955689.1">
    <property type="nucleotide sequence ID" value="NZ_GG753567.1"/>
</dbReference>
<dbReference type="Proteomes" id="UP000005723">
    <property type="component" value="Unassembled WGS sequence"/>
</dbReference>
<protein>
    <submittedName>
        <fullName evidence="2">Uncharacterized protein</fullName>
    </submittedName>
</protein>
<organism evidence="2 3">
    <name type="scientific">Serratia odorifera DSM 4582</name>
    <dbReference type="NCBI Taxonomy" id="667129"/>
    <lineage>
        <taxon>Bacteria</taxon>
        <taxon>Pseudomonadati</taxon>
        <taxon>Pseudomonadota</taxon>
        <taxon>Gammaproteobacteria</taxon>
        <taxon>Enterobacterales</taxon>
        <taxon>Yersiniaceae</taxon>
        <taxon>Serratia</taxon>
    </lineage>
</organism>
<dbReference type="HOGENOM" id="CLU_1634238_0_0_6"/>
<evidence type="ECO:0000256" key="1">
    <source>
        <dbReference type="SAM" id="Phobius"/>
    </source>
</evidence>
<keyword evidence="3" id="KW-1185">Reference proteome</keyword>
<keyword evidence="1" id="KW-0472">Membrane</keyword>
<gene>
    <name evidence="2" type="ORF">HMPREF0758_0675</name>
</gene>
<name>D4DXM5_SEROD</name>
<reference evidence="2 3" key="1">
    <citation type="submission" date="2010-01" db="EMBL/GenBank/DDBJ databases">
        <authorList>
            <person name="Muzny D."/>
            <person name="Qin X."/>
            <person name="Deng J."/>
            <person name="Jiang H."/>
            <person name="Liu Y."/>
            <person name="Qu J."/>
            <person name="Song X.-Z."/>
            <person name="Zhang L."/>
            <person name="Thornton R."/>
            <person name="Coyle M."/>
            <person name="Francisco L."/>
            <person name="Jackson L."/>
            <person name="Javaid M."/>
            <person name="Korchina V."/>
            <person name="Kovar C."/>
            <person name="Mata R."/>
            <person name="Mathew T."/>
            <person name="Ngo R."/>
            <person name="Nguyen L."/>
            <person name="Nguyen N."/>
            <person name="Okwuonu G."/>
            <person name="Ongeri F."/>
            <person name="Pham C."/>
            <person name="Simmons D."/>
            <person name="Wilczek-Boney K."/>
            <person name="Hale W."/>
            <person name="Jakkamsetti A."/>
            <person name="Pham P."/>
            <person name="Ruth R."/>
            <person name="San Lucas F."/>
            <person name="Warren J."/>
            <person name="Zhang J."/>
            <person name="Zhao Z."/>
            <person name="Zhou C."/>
            <person name="Zhu D."/>
            <person name="Lee S."/>
            <person name="Bess C."/>
            <person name="Blankenburg K."/>
            <person name="Forbes L."/>
            <person name="Fu Q."/>
            <person name="Gubbala S."/>
            <person name="Hirani K."/>
            <person name="Jayaseelan J.C."/>
            <person name="Lara F."/>
            <person name="Munidasa M."/>
            <person name="Palculict T."/>
            <person name="Patil S."/>
            <person name="Pu L.-L."/>
            <person name="Saada N."/>
            <person name="Tang L."/>
            <person name="Weissenberger G."/>
            <person name="Zhu Y."/>
            <person name="Hemphill L."/>
            <person name="Shang Y."/>
            <person name="Youmans B."/>
            <person name="Ayvaz T."/>
            <person name="Ross M."/>
            <person name="Santibanez J."/>
            <person name="Aqrawi P."/>
            <person name="Gross S."/>
            <person name="Joshi V."/>
            <person name="Fowler G."/>
            <person name="Nazareth L."/>
            <person name="Reid J."/>
            <person name="Worley K."/>
            <person name="Petrosino J."/>
            <person name="Highlander S."/>
            <person name="Gibbs R."/>
        </authorList>
    </citation>
    <scope>NUCLEOTIDE SEQUENCE [LARGE SCALE GENOMIC DNA]</scope>
    <source>
        <strain evidence="2 3">DSM 4582</strain>
    </source>
</reference>
<evidence type="ECO:0000313" key="2">
    <source>
        <dbReference type="EMBL" id="EFE97768.1"/>
    </source>
</evidence>
<evidence type="ECO:0000313" key="3">
    <source>
        <dbReference type="Proteomes" id="UP000005723"/>
    </source>
</evidence>
<accession>D4DXM5</accession>
<feature type="transmembrane region" description="Helical" evidence="1">
    <location>
        <begin position="20"/>
        <end position="38"/>
    </location>
</feature>
<keyword evidence="1" id="KW-1133">Transmembrane helix</keyword>
<dbReference type="STRING" id="667129.HMPREF0758_0675"/>
<proteinExistence type="predicted"/>
<keyword evidence="1" id="KW-0812">Transmembrane</keyword>
<sequence>MTTVFLPSRGLCKICEEPHVFAVLAAAIAAACGAIKGYSNYLDSASRAARFMKTGGWIGIGLAGLNTTNEVYNACTSGRKQQCGKIAVKGYGNFAASTATGIVGGRFGSAIGMGACAIVSGSVSVGIGALACGVAGAAIGGATGSAVGGYAADYLTDFIWGE</sequence>
<dbReference type="EMBL" id="ADBY01000015">
    <property type="protein sequence ID" value="EFE97768.1"/>
    <property type="molecule type" value="Genomic_DNA"/>
</dbReference>